<keyword evidence="9" id="KW-1185">Reference proteome</keyword>
<evidence type="ECO:0000259" key="7">
    <source>
        <dbReference type="Pfam" id="PF01628"/>
    </source>
</evidence>
<reference evidence="9" key="1">
    <citation type="journal article" date="2019" name="Int. J. Syst. Evol. Microbiol.">
        <title>The Global Catalogue of Microorganisms (GCM) 10K type strain sequencing project: providing services to taxonomists for standard genome sequencing and annotation.</title>
        <authorList>
            <consortium name="The Broad Institute Genomics Platform"/>
            <consortium name="The Broad Institute Genome Sequencing Center for Infectious Disease"/>
            <person name="Wu L."/>
            <person name="Ma J."/>
        </authorList>
    </citation>
    <scope>NUCLEOTIDE SEQUENCE [LARGE SCALE GENOMIC DNA]</scope>
    <source>
        <strain evidence="9">JCM 14900</strain>
    </source>
</reference>
<dbReference type="InterPro" id="IPR036390">
    <property type="entry name" value="WH_DNA-bd_sf"/>
</dbReference>
<feature type="domain" description="Heat-inducible transcription repressor HrcA C-terminal" evidence="7">
    <location>
        <begin position="103"/>
        <end position="321"/>
    </location>
</feature>
<dbReference type="InterPro" id="IPR021153">
    <property type="entry name" value="HrcA_C"/>
</dbReference>
<dbReference type="Gene3D" id="1.10.10.10">
    <property type="entry name" value="Winged helix-like DNA-binding domain superfamily/Winged helix DNA-binding domain"/>
    <property type="match status" value="1"/>
</dbReference>
<dbReference type="Gene3D" id="3.30.450.40">
    <property type="match status" value="1"/>
</dbReference>
<comment type="similarity">
    <text evidence="5">Belongs to the HrcA family.</text>
</comment>
<dbReference type="PANTHER" id="PTHR34824">
    <property type="entry name" value="HEAT-INDUCIBLE TRANSCRIPTION REPRESSOR HRCA"/>
    <property type="match status" value="1"/>
</dbReference>
<evidence type="ECO:0000256" key="3">
    <source>
        <dbReference type="ARBA" id="ARBA00023016"/>
    </source>
</evidence>
<keyword evidence="3 5" id="KW-0346">Stress response</keyword>
<dbReference type="NCBIfam" id="TIGR00331">
    <property type="entry name" value="hrcA"/>
    <property type="match status" value="1"/>
</dbReference>
<dbReference type="InterPro" id="IPR023120">
    <property type="entry name" value="WHTH_transcript_rep_HrcA_IDD"/>
</dbReference>
<feature type="region of interest" description="Disordered" evidence="6">
    <location>
        <begin position="344"/>
        <end position="372"/>
    </location>
</feature>
<dbReference type="EMBL" id="BAAAOF010000001">
    <property type="protein sequence ID" value="GAA1912725.1"/>
    <property type="molecule type" value="Genomic_DNA"/>
</dbReference>
<feature type="compositionally biased region" description="Basic and acidic residues" evidence="6">
    <location>
        <begin position="359"/>
        <end position="372"/>
    </location>
</feature>
<dbReference type="SUPFAM" id="SSF55781">
    <property type="entry name" value="GAF domain-like"/>
    <property type="match status" value="1"/>
</dbReference>
<name>A0ABP5AFN8_9MICO</name>
<sequence>MVSERGLQVLRAIVQDYVDTREPVGSKTIVERHAFGVSAATIRNDMALLEDEELIAAPHTSSGRVPTDKGYRVFVDHLAELRPLSVAQRSAISSFLDGPGDLDDTLVRTVRALTQLTGQVAIVQYPSFARANVTHVELVQLGGGRMLVIVVTDTGRVSQRMTWVGAEFDDADLARMRAALAALLVGRSVRDGLQRIADHLATVEATASTDAATAAIVRVIAEELEEFRQDRLVMAGTANLARSEADFRGSIYPLLEAIEEQVTLLRLMSEMASDEQGLAASIGRENEQFGLAEASIVASEYDATGARARVGVMGPMRMDYATNLGAVRAVARYLTRLLDEDDAGRVRGVQDDASPAQDEAGRSRGTQDEAAR</sequence>
<proteinExistence type="inferred from homology"/>
<evidence type="ECO:0000256" key="4">
    <source>
        <dbReference type="ARBA" id="ARBA00023163"/>
    </source>
</evidence>
<comment type="caution">
    <text evidence="8">The sequence shown here is derived from an EMBL/GenBank/DDBJ whole genome shotgun (WGS) entry which is preliminary data.</text>
</comment>
<dbReference type="PIRSF" id="PIRSF005485">
    <property type="entry name" value="HrcA"/>
    <property type="match status" value="1"/>
</dbReference>
<dbReference type="Pfam" id="PF01628">
    <property type="entry name" value="HrcA"/>
    <property type="match status" value="1"/>
</dbReference>
<evidence type="ECO:0000313" key="9">
    <source>
        <dbReference type="Proteomes" id="UP001501343"/>
    </source>
</evidence>
<keyword evidence="2 5" id="KW-0805">Transcription regulation</keyword>
<dbReference type="InterPro" id="IPR029016">
    <property type="entry name" value="GAF-like_dom_sf"/>
</dbReference>
<evidence type="ECO:0000256" key="5">
    <source>
        <dbReference type="HAMAP-Rule" id="MF_00081"/>
    </source>
</evidence>
<comment type="function">
    <text evidence="5">Negative regulator of class I heat shock genes (grpE-dnaK-dnaJ and groELS operons). Prevents heat-shock induction of these operons.</text>
</comment>
<gene>
    <name evidence="5 8" type="primary">hrcA</name>
    <name evidence="8" type="ORF">GCM10009775_01620</name>
</gene>
<evidence type="ECO:0000256" key="2">
    <source>
        <dbReference type="ARBA" id="ARBA00023015"/>
    </source>
</evidence>
<dbReference type="RefSeq" id="WP_248149613.1">
    <property type="nucleotide sequence ID" value="NZ_BAAAOF010000001.1"/>
</dbReference>
<dbReference type="InterPro" id="IPR002571">
    <property type="entry name" value="HrcA"/>
</dbReference>
<evidence type="ECO:0000256" key="1">
    <source>
        <dbReference type="ARBA" id="ARBA00022491"/>
    </source>
</evidence>
<evidence type="ECO:0000313" key="8">
    <source>
        <dbReference type="EMBL" id="GAA1912725.1"/>
    </source>
</evidence>
<accession>A0ABP5AFN8</accession>
<dbReference type="Gene3D" id="3.30.390.60">
    <property type="entry name" value="Heat-inducible transcription repressor hrca homolog, domain 3"/>
    <property type="match status" value="1"/>
</dbReference>
<evidence type="ECO:0000256" key="6">
    <source>
        <dbReference type="SAM" id="MobiDB-lite"/>
    </source>
</evidence>
<dbReference type="InterPro" id="IPR036388">
    <property type="entry name" value="WH-like_DNA-bd_sf"/>
</dbReference>
<dbReference type="SUPFAM" id="SSF46785">
    <property type="entry name" value="Winged helix' DNA-binding domain"/>
    <property type="match status" value="1"/>
</dbReference>
<dbReference type="PANTHER" id="PTHR34824:SF1">
    <property type="entry name" value="HEAT-INDUCIBLE TRANSCRIPTION REPRESSOR HRCA"/>
    <property type="match status" value="1"/>
</dbReference>
<organism evidence="8 9">
    <name type="scientific">Microbacterium aoyamense</name>
    <dbReference type="NCBI Taxonomy" id="344166"/>
    <lineage>
        <taxon>Bacteria</taxon>
        <taxon>Bacillati</taxon>
        <taxon>Actinomycetota</taxon>
        <taxon>Actinomycetes</taxon>
        <taxon>Micrococcales</taxon>
        <taxon>Microbacteriaceae</taxon>
        <taxon>Microbacterium</taxon>
    </lineage>
</organism>
<protein>
    <recommendedName>
        <fullName evidence="5">Heat-inducible transcription repressor HrcA</fullName>
    </recommendedName>
</protein>
<keyword evidence="4 5" id="KW-0804">Transcription</keyword>
<keyword evidence="1 5" id="KW-0678">Repressor</keyword>
<dbReference type="HAMAP" id="MF_00081">
    <property type="entry name" value="HrcA"/>
    <property type="match status" value="1"/>
</dbReference>
<dbReference type="Proteomes" id="UP001501343">
    <property type="component" value="Unassembled WGS sequence"/>
</dbReference>